<proteinExistence type="predicted"/>
<sequence length="1067" mass="118298">MAGTRGRLRKTNDAPTPRRSLRKRDTQAEEQDDLPDVLREMLHEERVAKRAADDEDEKPLKKRKTAHAQRTSSPAPQAQVVQPVVKAATARPSRPAPPSLPPALLPYEPPPHNAPSHQPSRVLQTVEDSDESDGDSDMEWEDALGGGGDSDDETEAKAAPEIGDVSITIGGSRSEEVSTKKKVRRRAITSVDRKRRLDIHKMHILCLLYHVHRRNTWCNDARVQSALRKLVEPAMLTNLVPDPDLTQYSASKRFVDALNHLMIMWSKRFRATAQGMSKPKWAEPGAEVRPFSDFDELDSAMDKDDFRTAARTLQGSCDVGGQLFCALLRGIGIEARLVCSLQELPFASAAQPSTPQRPSQPTKTITVDPYNKSPAKSSAPARSKKLSRLERIMGERHPVLNKAGTGPKKLKAFHTPYPVYWVEAFNSAHQKWVPIDPLSTFTTNDPEKLEPPFSYMQNSLTYVIAFEDDYTARDVTRRYAKAYNAKTLKFRIESTPRGSQWWTRTMKYFTRPNPLPRDTAEDTTLARKVAAEGIPKNVQDFKNHPVYVLERHLKHNEVIYPLDVVGKVNVGSSMNPRMEPIYRRKNVHTVRSADKWYRMGRDVLPGGQPLKHAKPKKGRLPSIGPDERVEDQADEVGAALYAEFQTEIYVPPPVVRGRVPRNVYGNLDLYVPSMCPPGGVHVRHKLASKAARILQVDYADAVTGFSFKGRHGTAIVQGVVVAQEYGEAVNEVIGGMEYMQEQAEVDARRAESLRLWRRFYLGLRIAQRVNDIEIDGQRGDVIDVQASINYEEQRKQADDMAGGFLPDDSTYVEPSPLPRGKPKPDIDFGGGFVPEDEVEVEDGVEDEQDGEGVNGKVNAGGGFILSQDNDDSDIELGGPSLNRQESFGSVILESQELRPRRRSSFGKPYVSSDTGSQRHDGKDEDEESEWEDPAGFANLHDEPQSLADGDGKPGPALELPERVAAQFAHGGDTGGGFFLPPTRTDTDVAMHDAIAPSERQLEKAVDGMADTETVKPEVKVVPIAEEEGDENAEAEAISASSPSETGSLPLEDPDDEDADPDWLVDAT</sequence>
<evidence type="ECO:0000313" key="2">
    <source>
        <dbReference type="Proteomes" id="UP000799754"/>
    </source>
</evidence>
<accession>A0ACB6S473</accession>
<reference evidence="1" key="1">
    <citation type="journal article" date="2020" name="Stud. Mycol.">
        <title>101 Dothideomycetes genomes: a test case for predicting lifestyles and emergence of pathogens.</title>
        <authorList>
            <person name="Haridas S."/>
            <person name="Albert R."/>
            <person name="Binder M."/>
            <person name="Bloem J."/>
            <person name="Labutti K."/>
            <person name="Salamov A."/>
            <person name="Andreopoulos B."/>
            <person name="Baker S."/>
            <person name="Barry K."/>
            <person name="Bills G."/>
            <person name="Bluhm B."/>
            <person name="Cannon C."/>
            <person name="Castanera R."/>
            <person name="Culley D."/>
            <person name="Daum C."/>
            <person name="Ezra D."/>
            <person name="Gonzalez J."/>
            <person name="Henrissat B."/>
            <person name="Kuo A."/>
            <person name="Liang C."/>
            <person name="Lipzen A."/>
            <person name="Lutzoni F."/>
            <person name="Magnuson J."/>
            <person name="Mondo S."/>
            <person name="Nolan M."/>
            <person name="Ohm R."/>
            <person name="Pangilinan J."/>
            <person name="Park H.-J."/>
            <person name="Ramirez L."/>
            <person name="Alfaro M."/>
            <person name="Sun H."/>
            <person name="Tritt A."/>
            <person name="Yoshinaga Y."/>
            <person name="Zwiers L.-H."/>
            <person name="Turgeon B."/>
            <person name="Goodwin S."/>
            <person name="Spatafora J."/>
            <person name="Crous P."/>
            <person name="Grigoriev I."/>
        </authorList>
    </citation>
    <scope>NUCLEOTIDE SEQUENCE</scope>
    <source>
        <strain evidence="1">CBS 525.71</strain>
    </source>
</reference>
<dbReference type="Proteomes" id="UP000799754">
    <property type="component" value="Unassembled WGS sequence"/>
</dbReference>
<protein>
    <submittedName>
        <fullName evidence="1">Rad4-domain-containing protein</fullName>
    </submittedName>
</protein>
<comment type="caution">
    <text evidence="1">The sequence shown here is derived from an EMBL/GenBank/DDBJ whole genome shotgun (WGS) entry which is preliminary data.</text>
</comment>
<gene>
    <name evidence="1" type="ORF">BU25DRAFT_409860</name>
</gene>
<name>A0ACB6S473_9PLEO</name>
<dbReference type="EMBL" id="MU006712">
    <property type="protein sequence ID" value="KAF2628834.1"/>
    <property type="molecule type" value="Genomic_DNA"/>
</dbReference>
<organism evidence="1 2">
    <name type="scientific">Macroventuria anomochaeta</name>
    <dbReference type="NCBI Taxonomy" id="301207"/>
    <lineage>
        <taxon>Eukaryota</taxon>
        <taxon>Fungi</taxon>
        <taxon>Dikarya</taxon>
        <taxon>Ascomycota</taxon>
        <taxon>Pezizomycotina</taxon>
        <taxon>Dothideomycetes</taxon>
        <taxon>Pleosporomycetidae</taxon>
        <taxon>Pleosporales</taxon>
        <taxon>Pleosporineae</taxon>
        <taxon>Didymellaceae</taxon>
        <taxon>Macroventuria</taxon>
    </lineage>
</organism>
<evidence type="ECO:0000313" key="1">
    <source>
        <dbReference type="EMBL" id="KAF2628834.1"/>
    </source>
</evidence>
<keyword evidence="2" id="KW-1185">Reference proteome</keyword>